<proteinExistence type="predicted"/>
<gene>
    <name evidence="1" type="ORF">LTRI10_LOCUS43528</name>
</gene>
<evidence type="ECO:0000313" key="1">
    <source>
        <dbReference type="EMBL" id="CAL1403611.1"/>
    </source>
</evidence>
<evidence type="ECO:0000313" key="2">
    <source>
        <dbReference type="Proteomes" id="UP001497516"/>
    </source>
</evidence>
<accession>A0AAV2FZ24</accession>
<sequence>MLQVSDSEEKIIIKKHVKGKSNTCVKTLHCTHISRTLHVWSKEPSHRVSTASSLGLLRVIFHQLDVLDSLGIHNLADFFIAKKFGKLDILVVLLDDCIRLPRTCLSNSSQFDHLKVDFLVQQSWSFWHCASLGTCQGPWKSR</sequence>
<reference evidence="1 2" key="1">
    <citation type="submission" date="2024-04" db="EMBL/GenBank/DDBJ databases">
        <authorList>
            <person name="Fracassetti M."/>
        </authorList>
    </citation>
    <scope>NUCLEOTIDE SEQUENCE [LARGE SCALE GENOMIC DNA]</scope>
</reference>
<dbReference type="Proteomes" id="UP001497516">
    <property type="component" value="Chromosome 7"/>
</dbReference>
<dbReference type="EMBL" id="OZ034820">
    <property type="protein sequence ID" value="CAL1403611.1"/>
    <property type="molecule type" value="Genomic_DNA"/>
</dbReference>
<organism evidence="1 2">
    <name type="scientific">Linum trigynum</name>
    <dbReference type="NCBI Taxonomy" id="586398"/>
    <lineage>
        <taxon>Eukaryota</taxon>
        <taxon>Viridiplantae</taxon>
        <taxon>Streptophyta</taxon>
        <taxon>Embryophyta</taxon>
        <taxon>Tracheophyta</taxon>
        <taxon>Spermatophyta</taxon>
        <taxon>Magnoliopsida</taxon>
        <taxon>eudicotyledons</taxon>
        <taxon>Gunneridae</taxon>
        <taxon>Pentapetalae</taxon>
        <taxon>rosids</taxon>
        <taxon>fabids</taxon>
        <taxon>Malpighiales</taxon>
        <taxon>Linaceae</taxon>
        <taxon>Linum</taxon>
    </lineage>
</organism>
<protein>
    <submittedName>
        <fullName evidence="1">Uncharacterized protein</fullName>
    </submittedName>
</protein>
<name>A0AAV2FZ24_9ROSI</name>
<keyword evidence="2" id="KW-1185">Reference proteome</keyword>
<dbReference type="AlphaFoldDB" id="A0AAV2FZ24"/>